<evidence type="ECO:0000256" key="1">
    <source>
        <dbReference type="SAM" id="MobiDB-lite"/>
    </source>
</evidence>
<gene>
    <name evidence="2" type="ORF">PCON_02842</name>
</gene>
<dbReference type="EMBL" id="HF936373">
    <property type="protein sequence ID" value="CCX16246.1"/>
    <property type="molecule type" value="Genomic_DNA"/>
</dbReference>
<feature type="region of interest" description="Disordered" evidence="1">
    <location>
        <begin position="31"/>
        <end position="86"/>
    </location>
</feature>
<proteinExistence type="predicted"/>
<accession>U4LAU1</accession>
<name>U4LAU1_PYROM</name>
<keyword evidence="3" id="KW-1185">Reference proteome</keyword>
<dbReference type="Proteomes" id="UP000018144">
    <property type="component" value="Unassembled WGS sequence"/>
</dbReference>
<sequence length="86" mass="9306">MSKIPGGPQPSPPSTKFAARLSFITIFQELRKTQNPHRQDPATSPTKRPVISKLSPRLRGAGHGNPSPSRFLGSASPKAPHIKDSR</sequence>
<organism evidence="2 3">
    <name type="scientific">Pyronema omphalodes (strain CBS 100304)</name>
    <name type="common">Pyronema confluens</name>
    <dbReference type="NCBI Taxonomy" id="1076935"/>
    <lineage>
        <taxon>Eukaryota</taxon>
        <taxon>Fungi</taxon>
        <taxon>Dikarya</taxon>
        <taxon>Ascomycota</taxon>
        <taxon>Pezizomycotina</taxon>
        <taxon>Pezizomycetes</taxon>
        <taxon>Pezizales</taxon>
        <taxon>Pyronemataceae</taxon>
        <taxon>Pyronema</taxon>
    </lineage>
</organism>
<dbReference type="AlphaFoldDB" id="U4LAU1"/>
<reference evidence="2 3" key="1">
    <citation type="journal article" date="2013" name="PLoS Genet.">
        <title>The genome and development-dependent transcriptomes of Pyronema confluens: a window into fungal evolution.</title>
        <authorList>
            <person name="Traeger S."/>
            <person name="Altegoer F."/>
            <person name="Freitag M."/>
            <person name="Gabaldon T."/>
            <person name="Kempken F."/>
            <person name="Kumar A."/>
            <person name="Marcet-Houben M."/>
            <person name="Poggeler S."/>
            <person name="Stajich J.E."/>
            <person name="Nowrousian M."/>
        </authorList>
    </citation>
    <scope>NUCLEOTIDE SEQUENCE [LARGE SCALE GENOMIC DNA]</scope>
    <source>
        <strain evidence="3">CBS 100304</strain>
        <tissue evidence="2">Vegetative mycelium</tissue>
    </source>
</reference>
<evidence type="ECO:0000313" key="2">
    <source>
        <dbReference type="EMBL" id="CCX16246.1"/>
    </source>
</evidence>
<feature type="compositionally biased region" description="Basic and acidic residues" evidence="1">
    <location>
        <begin position="31"/>
        <end position="40"/>
    </location>
</feature>
<evidence type="ECO:0000313" key="3">
    <source>
        <dbReference type="Proteomes" id="UP000018144"/>
    </source>
</evidence>
<protein>
    <submittedName>
        <fullName evidence="2">Uncharacterized protein</fullName>
    </submittedName>
</protein>